<reference evidence="3 4" key="1">
    <citation type="journal article" date="2010" name="Nature">
        <title>The Ectocarpus genome and the independent evolution of multicellularity in brown algae.</title>
        <authorList>
            <person name="Cock J.M."/>
            <person name="Sterck L."/>
            <person name="Rouze P."/>
            <person name="Scornet D."/>
            <person name="Allen A.E."/>
            <person name="Amoutzias G."/>
            <person name="Anthouard V."/>
            <person name="Artiguenave F."/>
            <person name="Aury J.M."/>
            <person name="Badger J.H."/>
            <person name="Beszteri B."/>
            <person name="Billiau K."/>
            <person name="Bonnet E."/>
            <person name="Bothwell J.H."/>
            <person name="Bowler C."/>
            <person name="Boyen C."/>
            <person name="Brownlee C."/>
            <person name="Carrano C.J."/>
            <person name="Charrier B."/>
            <person name="Cho G.Y."/>
            <person name="Coelho S.M."/>
            <person name="Collen J."/>
            <person name="Corre E."/>
            <person name="Da Silva C."/>
            <person name="Delage L."/>
            <person name="Delaroque N."/>
            <person name="Dittami S.M."/>
            <person name="Doulbeau S."/>
            <person name="Elias M."/>
            <person name="Farnham G."/>
            <person name="Gachon C.M."/>
            <person name="Gschloessl B."/>
            <person name="Heesch S."/>
            <person name="Jabbari K."/>
            <person name="Jubin C."/>
            <person name="Kawai H."/>
            <person name="Kimura K."/>
            <person name="Kloareg B."/>
            <person name="Kupper F.C."/>
            <person name="Lang D."/>
            <person name="Le Bail A."/>
            <person name="Leblanc C."/>
            <person name="Lerouge P."/>
            <person name="Lohr M."/>
            <person name="Lopez P.J."/>
            <person name="Martens C."/>
            <person name="Maumus F."/>
            <person name="Michel G."/>
            <person name="Miranda-Saavedra D."/>
            <person name="Morales J."/>
            <person name="Moreau H."/>
            <person name="Motomura T."/>
            <person name="Nagasato C."/>
            <person name="Napoli C.A."/>
            <person name="Nelson D.R."/>
            <person name="Nyvall-Collen P."/>
            <person name="Peters A.F."/>
            <person name="Pommier C."/>
            <person name="Potin P."/>
            <person name="Poulain J."/>
            <person name="Quesneville H."/>
            <person name="Read B."/>
            <person name="Rensing S.A."/>
            <person name="Ritter A."/>
            <person name="Rousvoal S."/>
            <person name="Samanta M."/>
            <person name="Samson G."/>
            <person name="Schroeder D.C."/>
            <person name="Segurens B."/>
            <person name="Strittmatter M."/>
            <person name="Tonon T."/>
            <person name="Tregear J.W."/>
            <person name="Valentin K."/>
            <person name="von Dassow P."/>
            <person name="Yamagishi T."/>
            <person name="Van de Peer Y."/>
            <person name="Wincker P."/>
        </authorList>
    </citation>
    <scope>NUCLEOTIDE SEQUENCE [LARGE SCALE GENOMIC DNA]</scope>
    <source>
        <strain evidence="4">Ec32 / CCAP1310/4</strain>
    </source>
</reference>
<dbReference type="EMBL" id="FN649728">
    <property type="protein sequence ID" value="CBN77510.1"/>
    <property type="molecule type" value="Genomic_DNA"/>
</dbReference>
<evidence type="ECO:0000313" key="4">
    <source>
        <dbReference type="Proteomes" id="UP000002630"/>
    </source>
</evidence>
<organism evidence="3 4">
    <name type="scientific">Ectocarpus siliculosus</name>
    <name type="common">Brown alga</name>
    <name type="synonym">Conferva siliculosa</name>
    <dbReference type="NCBI Taxonomy" id="2880"/>
    <lineage>
        <taxon>Eukaryota</taxon>
        <taxon>Sar</taxon>
        <taxon>Stramenopiles</taxon>
        <taxon>Ochrophyta</taxon>
        <taxon>PX clade</taxon>
        <taxon>Phaeophyceae</taxon>
        <taxon>Ectocarpales</taxon>
        <taxon>Ectocarpaceae</taxon>
        <taxon>Ectocarpus</taxon>
    </lineage>
</organism>
<evidence type="ECO:0000256" key="2">
    <source>
        <dbReference type="SAM" id="MobiDB-lite"/>
    </source>
</evidence>
<dbReference type="EMBL" id="FN648596">
    <property type="protein sequence ID" value="CBN77510.1"/>
    <property type="molecule type" value="Genomic_DNA"/>
</dbReference>
<name>D8LMA0_ECTSI</name>
<feature type="region of interest" description="Disordered" evidence="2">
    <location>
        <begin position="199"/>
        <end position="221"/>
    </location>
</feature>
<evidence type="ECO:0000313" key="3">
    <source>
        <dbReference type="EMBL" id="CBN77510.1"/>
    </source>
</evidence>
<dbReference type="AlphaFoldDB" id="D8LMA0"/>
<evidence type="ECO:0000256" key="1">
    <source>
        <dbReference type="SAM" id="Coils"/>
    </source>
</evidence>
<proteinExistence type="predicted"/>
<accession>D8LMA0</accession>
<gene>
    <name evidence="3" type="ORF">Esi_0004_0057</name>
</gene>
<feature type="coiled-coil region" evidence="1">
    <location>
        <begin position="278"/>
        <end position="344"/>
    </location>
</feature>
<dbReference type="Proteomes" id="UP000002630">
    <property type="component" value="Linkage Group LG03"/>
</dbReference>
<dbReference type="OrthoDB" id="26525at2759"/>
<protein>
    <submittedName>
        <fullName evidence="3">Uncharacterized protein</fullName>
    </submittedName>
</protein>
<keyword evidence="4" id="KW-1185">Reference proteome</keyword>
<sequence length="364" mass="42130">MAQQGRLLAMQQRKRHADHDALLLQNRISLLRKEEAKAWKKIETTKQRSEEILRLREQNERRVVERISAAERQADNCKLQNQRNQAVEETARLNRIRIYHELAAARKNSVAQVRQKLTIGEGPVQSPNRTLFSDNTDLVFALDNEEKVVGISVVPGQMQRFHEARQDSCVKEENNEYSERNLGAVFRSSCFFSMHANGQGEPERPMTHPWATTPESSTGHLAPLEDRSLKQDSRWPSPNLWNPEVAGRITPMFYSGRPSSYGLWLWSDIKQREEEARNARLEGRARLVEESRRSYEDRVRREEDEIAAREQEVARMEQKELSLIQQLKNTQALQQRAYQELEAALGDSRAMAAKPFPVEHVGDR</sequence>
<keyword evidence="1" id="KW-0175">Coiled coil</keyword>
<dbReference type="InParanoid" id="D8LMA0"/>
<dbReference type="PANTHER" id="PTHR37473">
    <property type="entry name" value="EF-HAND DOMAIN-CONTAINING PROTEIN"/>
    <property type="match status" value="1"/>
</dbReference>
<dbReference type="PANTHER" id="PTHR37473:SF1">
    <property type="entry name" value="EF-HAND DOMAIN-CONTAINING PROTEIN"/>
    <property type="match status" value="1"/>
</dbReference>